<dbReference type="PANTHER" id="PTHR16529">
    <property type="entry name" value="CD177 ANTIGEN"/>
    <property type="match status" value="1"/>
</dbReference>
<proteinExistence type="predicted"/>
<dbReference type="EMBL" id="CAAGRJ010000839">
    <property type="protein sequence ID" value="VFV18377.1"/>
    <property type="molecule type" value="Genomic_DNA"/>
</dbReference>
<keyword evidence="9" id="KW-1185">Reference proteome</keyword>
<dbReference type="GO" id="GO:0044853">
    <property type="term" value="C:plasma membrane raft"/>
    <property type="evidence" value="ECO:0007669"/>
    <property type="project" value="TreeGrafter"/>
</dbReference>
<evidence type="ECO:0000256" key="2">
    <source>
        <dbReference type="ARBA" id="ARBA00022475"/>
    </source>
</evidence>
<gene>
    <name evidence="8" type="ORF">LYPA_23C021682</name>
</gene>
<dbReference type="PANTHER" id="PTHR16529:SF3">
    <property type="entry name" value="TESTIS-EXPRESSED PROTEIN 101"/>
    <property type="match status" value="1"/>
</dbReference>
<evidence type="ECO:0000256" key="3">
    <source>
        <dbReference type="ARBA" id="ARBA00022729"/>
    </source>
</evidence>
<evidence type="ECO:0000256" key="6">
    <source>
        <dbReference type="SAM" id="MobiDB-lite"/>
    </source>
</evidence>
<dbReference type="CDD" id="cd23634">
    <property type="entry name" value="TFP_LU_ECD_TEX101_rpt2"/>
    <property type="match status" value="1"/>
</dbReference>
<keyword evidence="5" id="KW-0325">Glycoprotein</keyword>
<evidence type="ECO:0000256" key="4">
    <source>
        <dbReference type="ARBA" id="ARBA00023136"/>
    </source>
</evidence>
<organism evidence="8 9">
    <name type="scientific">Lynx pardinus</name>
    <name type="common">Iberian lynx</name>
    <name type="synonym">Felis pardina</name>
    <dbReference type="NCBI Taxonomy" id="191816"/>
    <lineage>
        <taxon>Eukaryota</taxon>
        <taxon>Metazoa</taxon>
        <taxon>Chordata</taxon>
        <taxon>Craniata</taxon>
        <taxon>Vertebrata</taxon>
        <taxon>Euteleostomi</taxon>
        <taxon>Mammalia</taxon>
        <taxon>Eutheria</taxon>
        <taxon>Laurasiatheria</taxon>
        <taxon>Carnivora</taxon>
        <taxon>Feliformia</taxon>
        <taxon>Felidae</taxon>
        <taxon>Felinae</taxon>
        <taxon>Lynx</taxon>
    </lineage>
</organism>
<keyword evidence="4" id="KW-0472">Membrane</keyword>
<name>A0A485MD44_LYNPA</name>
<dbReference type="CDD" id="cd23622">
    <property type="entry name" value="TFP_LU_ECD_TEX101_rpt1"/>
    <property type="match status" value="1"/>
</dbReference>
<keyword evidence="2" id="KW-1003">Cell membrane</keyword>
<feature type="compositionally biased region" description="Polar residues" evidence="6">
    <location>
        <begin position="1"/>
        <end position="10"/>
    </location>
</feature>
<dbReference type="Pfam" id="PF00021">
    <property type="entry name" value="UPAR_LY6"/>
    <property type="match status" value="2"/>
</dbReference>
<dbReference type="AlphaFoldDB" id="A0A485MD44"/>
<feature type="region of interest" description="Disordered" evidence="6">
    <location>
        <begin position="1"/>
        <end position="43"/>
    </location>
</feature>
<evidence type="ECO:0000313" key="8">
    <source>
        <dbReference type="EMBL" id="VFV18377.1"/>
    </source>
</evidence>
<evidence type="ECO:0000256" key="1">
    <source>
        <dbReference type="ARBA" id="ARBA00004236"/>
    </source>
</evidence>
<comment type="subcellular location">
    <subcellularLocation>
        <location evidence="1">Cell membrane</location>
    </subcellularLocation>
</comment>
<accession>A0A485MD44</accession>
<keyword evidence="3" id="KW-0732">Signal</keyword>
<feature type="domain" description="UPAR/Ly6" evidence="7">
    <location>
        <begin position="206"/>
        <end position="274"/>
    </location>
</feature>
<dbReference type="InterPro" id="IPR051899">
    <property type="entry name" value="Fert-Immune_med_protein"/>
</dbReference>
<feature type="domain" description="UPAR/Ly6" evidence="7">
    <location>
        <begin position="302"/>
        <end position="376"/>
    </location>
</feature>
<evidence type="ECO:0000259" key="7">
    <source>
        <dbReference type="Pfam" id="PF00021"/>
    </source>
</evidence>
<reference evidence="8 9" key="1">
    <citation type="submission" date="2019-01" db="EMBL/GenBank/DDBJ databases">
        <authorList>
            <person name="Alioto T."/>
            <person name="Alioto T."/>
        </authorList>
    </citation>
    <scope>NUCLEOTIDE SEQUENCE [LARGE SCALE GENOMIC DNA]</scope>
</reference>
<evidence type="ECO:0000256" key="5">
    <source>
        <dbReference type="ARBA" id="ARBA00023180"/>
    </source>
</evidence>
<sequence length="406" mass="44156">MAAAGTQTPGSLDRTGRGSQNSEFGGRGLGAENPRPRENVGLNPASPVCGSRGLWAGLPDPVVGGYWVVDVLCPRGTGVWVGELQLRKLRRSECVMWCKLAGSIGTRRLWRSRSSVAQTCPYLPHGPCNLVFCEAEKPPRLRQITDPEPRFQPSLKDAMGTRRAQSLLFLLLLGAPSLASVQNLYCHKGVFTSIEEDPSSMFNWTTEKVESCEGGSFCQESLLMVKAGAKTAVLATKGCIYDGTQAVTYVQHSPPPGIITVSYTSYCEDSFCNGRKDLQELWRPAETLEASRAPSTSVPFYCPTCVALGTCLTAPSLPCPNDTTQCYQGRLQITGGGIDSFLEVKGCTSITGCRLMAGFFTIGPMWVKEVCPYQSLPQPRKTENGATRLPVSVWRFELLLLLLLLQ</sequence>
<protein>
    <submittedName>
        <fullName evidence="8">PREDICTED: testis-expressed protein 101-like</fullName>
    </submittedName>
</protein>
<dbReference type="InterPro" id="IPR016054">
    <property type="entry name" value="LY6_UPA_recep-like"/>
</dbReference>
<evidence type="ECO:0000313" key="9">
    <source>
        <dbReference type="Proteomes" id="UP000386466"/>
    </source>
</evidence>
<dbReference type="Proteomes" id="UP000386466">
    <property type="component" value="Unassembled WGS sequence"/>
</dbReference>